<protein>
    <submittedName>
        <fullName evidence="1">Uncharacterized protein</fullName>
    </submittedName>
</protein>
<evidence type="ECO:0000313" key="2">
    <source>
        <dbReference type="Proteomes" id="UP000019322"/>
    </source>
</evidence>
<sequence>MKYYFLGYEIDTLDDEDFWSNIGAYPVFYDYGYRVFDSIQAVKDFIISTRSKFQDDKYSFEYKIKARNLHWWTPATKIIHVDTQEKVTDEWTNAEESPTGEPQLLERIIDSTQTYDFDNGLKYSVSIRTYASCQYEIVSLSYVHNGVKKFLDKSSDFDMNLPFVHNFYELIKEYKKQQDTQMKQTLMTRETFLDREMPYLLVA</sequence>
<dbReference type="Proteomes" id="UP000019322">
    <property type="component" value="Chromosome"/>
</dbReference>
<name>A0AA86AP91_SULMK</name>
<organism evidence="1 2">
    <name type="scientific">Sulfurospirillum multivorans (strain DM 12446 / JCM 15788 / NBRC 109480)</name>
    <dbReference type="NCBI Taxonomy" id="1150621"/>
    <lineage>
        <taxon>Bacteria</taxon>
        <taxon>Pseudomonadati</taxon>
        <taxon>Campylobacterota</taxon>
        <taxon>Epsilonproteobacteria</taxon>
        <taxon>Campylobacterales</taxon>
        <taxon>Sulfurospirillaceae</taxon>
        <taxon>Sulfurospirillum</taxon>
    </lineage>
</organism>
<dbReference type="RefSeq" id="WP_025344949.1">
    <property type="nucleotide sequence ID" value="NZ_CP007201.1"/>
</dbReference>
<evidence type="ECO:0000313" key="1">
    <source>
        <dbReference type="EMBL" id="AHJ13078.1"/>
    </source>
</evidence>
<dbReference type="AlphaFoldDB" id="A0AA86AP91"/>
<dbReference type="EMBL" id="CP007201">
    <property type="protein sequence ID" value="AHJ13078.1"/>
    <property type="molecule type" value="Genomic_DNA"/>
</dbReference>
<accession>A0AA86AP91</accession>
<proteinExistence type="predicted"/>
<dbReference type="KEGG" id="smul:SMUL_1823"/>
<reference evidence="1 2" key="1">
    <citation type="journal article" date="2014" name="Environ. Microbiol.">
        <title>Insights into organohalide respiration and the versatile catabolism of Sulfurospirillum multivorans gained from comparative genomics and physiological studies.</title>
        <authorList>
            <person name="Goris T."/>
            <person name="Schubert T."/>
            <person name="Gadkari J."/>
            <person name="Wubet T."/>
            <person name="Tarkka M."/>
            <person name="Buscot F."/>
            <person name="Adrian L."/>
            <person name="Diekert G."/>
        </authorList>
    </citation>
    <scope>NUCLEOTIDE SEQUENCE [LARGE SCALE GENOMIC DNA]</scope>
    <source>
        <strain evidence="2">DM 12446 / JCM 15788 / NBRC 109480</strain>
    </source>
</reference>
<gene>
    <name evidence="1" type="ORF">SMUL_1823</name>
</gene>